<accession>A0ABQ2I9E5</accession>
<organism evidence="2 3">
    <name type="scientific">Dyadobacter beijingensis</name>
    <dbReference type="NCBI Taxonomy" id="365489"/>
    <lineage>
        <taxon>Bacteria</taxon>
        <taxon>Pseudomonadati</taxon>
        <taxon>Bacteroidota</taxon>
        <taxon>Cytophagia</taxon>
        <taxon>Cytophagales</taxon>
        <taxon>Spirosomataceae</taxon>
        <taxon>Dyadobacter</taxon>
    </lineage>
</organism>
<evidence type="ECO:0000259" key="1">
    <source>
        <dbReference type="Pfam" id="PF19815"/>
    </source>
</evidence>
<keyword evidence="3" id="KW-1185">Reference proteome</keyword>
<protein>
    <recommendedName>
        <fullName evidence="1">DUF6298 domain-containing protein</fullName>
    </recommendedName>
</protein>
<gene>
    <name evidence="2" type="ORF">GCM10010967_44130</name>
</gene>
<dbReference type="InterPro" id="IPR012334">
    <property type="entry name" value="Pectin_lyas_fold"/>
</dbReference>
<proteinExistence type="predicted"/>
<dbReference type="InterPro" id="IPR046265">
    <property type="entry name" value="DUF6298"/>
</dbReference>
<dbReference type="Gene3D" id="2.160.20.10">
    <property type="entry name" value="Single-stranded right-handed beta-helix, Pectin lyase-like"/>
    <property type="match status" value="2"/>
</dbReference>
<dbReference type="EMBL" id="BMLI01000002">
    <property type="protein sequence ID" value="GGN04367.1"/>
    <property type="molecule type" value="Genomic_DNA"/>
</dbReference>
<sequence>MKFDTVLSLAGLYFLLAPLAFAQKKPKRPSPVALAEDGRLAYAPDSLGNRIVDFSYAGYMAGAQAIPDAPIRVTVPARGGDATARIQAAIDYVGGLPLNADGLRGVVLLGAGTHRVLSGIVMKKSGVVLRGSGVNETVLLGDGRTRETVIRIFGENNVVLKPKLRITDSYVPVNAMRFEVENAGSLKVGDRVRIVRPSTAEWIKSLQMEEFGGETGWLGWKPGQRDIAWDRTVTAVSGHGVTIDAPITTALDSKFGGGFVVPYQWAGRVSHVGIENLRIESTFDPNNPKDENHRWMGVTFENIENTWVRQVTFRHLAGSAVAVYESGSKITVEDCLSLEPVSELAGQRRNTFFTQGGQTLFQRCYAEQGMHDFATGFCAPGPNAFVQCESRLPNGFSGGIDSWASGVLFDIVNVDGSALSFKNRGQDGQGAGWTAANSVFWQCAASRIENFSPPGTQNFAFGAWAAFAGDGFWENVNEHIQPRSLYYAQLSDRLGKQVLAKSFLVPKETEASSSPGIEQAAALVAGSHQAAVLLTDWIGQAARRNPIRITADAGTVASDGGHSRKKPVTGLTAAVKTIDEIGFTPVKNTSTLPALTIRNGRIVRGNALVTGARHEVPWWRGSIRPHDVNAAKPHITRYVPGRVGKGFTDDLAEMTDSLRAQHITVVDHNYGLWYDRRRDDHERIRRFDGESWPPFYEQPFARSGKDAAWDELSKYDLQHYNEWYWNRLREFVSLADQKGLLLYHQNYFQHNILEAGAHYADFPWRTANNINAVGFPEPPPYAGDKRIFIADQFYDISNAERKALHRAYIRQCLDNFEGQSGVIQFISAEYTGPLHFVQFWLDVIGEWEREKGKNALVALSTTKDVQDAILAEAKYAALVDIIDIRYWHRRENGTDYAPEGGKNLAPRQHARIQKVGKVSFGSVYDAVLEYTKKFPEKAVLYHANGTEQYAWAVLLAGGSVSAVPALPKGFLEAVSGMEPLGKGQAEKQAQPRDNSQYVMASAGEGMVIYQEASKELHADLTGFNGNYQMQRIDARTGGVLGKPEKIKGGKVVSMSFKEAGPVIYWFSKK</sequence>
<evidence type="ECO:0000313" key="3">
    <source>
        <dbReference type="Proteomes" id="UP000632339"/>
    </source>
</evidence>
<name>A0ABQ2I9E5_9BACT</name>
<dbReference type="Proteomes" id="UP000632339">
    <property type="component" value="Unassembled WGS sequence"/>
</dbReference>
<comment type="caution">
    <text evidence="2">The sequence shown here is derived from an EMBL/GenBank/DDBJ whole genome shotgun (WGS) entry which is preliminary data.</text>
</comment>
<dbReference type="SUPFAM" id="SSF51126">
    <property type="entry name" value="Pectin lyase-like"/>
    <property type="match status" value="1"/>
</dbReference>
<evidence type="ECO:0000313" key="2">
    <source>
        <dbReference type="EMBL" id="GGN04367.1"/>
    </source>
</evidence>
<dbReference type="InterPro" id="IPR011050">
    <property type="entry name" value="Pectin_lyase_fold/virulence"/>
</dbReference>
<feature type="domain" description="DUF6298" evidence="1">
    <location>
        <begin position="471"/>
        <end position="977"/>
    </location>
</feature>
<dbReference type="Pfam" id="PF19815">
    <property type="entry name" value="DUF6298"/>
    <property type="match status" value="1"/>
</dbReference>
<reference evidence="3" key="1">
    <citation type="journal article" date="2019" name="Int. J. Syst. Evol. Microbiol.">
        <title>The Global Catalogue of Microorganisms (GCM) 10K type strain sequencing project: providing services to taxonomists for standard genome sequencing and annotation.</title>
        <authorList>
            <consortium name="The Broad Institute Genomics Platform"/>
            <consortium name="The Broad Institute Genome Sequencing Center for Infectious Disease"/>
            <person name="Wu L."/>
            <person name="Ma J."/>
        </authorList>
    </citation>
    <scope>NUCLEOTIDE SEQUENCE [LARGE SCALE GENOMIC DNA]</scope>
    <source>
        <strain evidence="3">CGMCC 1.6375</strain>
    </source>
</reference>